<evidence type="ECO:0000313" key="2">
    <source>
        <dbReference type="EMBL" id="CAB4143058.1"/>
    </source>
</evidence>
<sequence>MIIQNEVIEVRDELYLIKRRVKIDNDPIVDEWKEYLNCDTVFKHQPSGYYLFCNHIPSVSYEESQNESIDASSNRASNESYAQ</sequence>
<evidence type="ECO:0000256" key="1">
    <source>
        <dbReference type="SAM" id="MobiDB-lite"/>
    </source>
</evidence>
<accession>A0A6J5M8Q7</accession>
<dbReference type="EMBL" id="LR796421">
    <property type="protein sequence ID" value="CAB4143058.1"/>
    <property type="molecule type" value="Genomic_DNA"/>
</dbReference>
<gene>
    <name evidence="2" type="ORF">UFOVP450_62</name>
</gene>
<organism evidence="2">
    <name type="scientific">uncultured Caudovirales phage</name>
    <dbReference type="NCBI Taxonomy" id="2100421"/>
    <lineage>
        <taxon>Viruses</taxon>
        <taxon>Duplodnaviria</taxon>
        <taxon>Heunggongvirae</taxon>
        <taxon>Uroviricota</taxon>
        <taxon>Caudoviricetes</taxon>
        <taxon>Peduoviridae</taxon>
        <taxon>Maltschvirus</taxon>
        <taxon>Maltschvirus maltsch</taxon>
    </lineage>
</organism>
<name>A0A6J5M8Q7_9CAUD</name>
<feature type="region of interest" description="Disordered" evidence="1">
    <location>
        <begin position="64"/>
        <end position="83"/>
    </location>
</feature>
<protein>
    <submittedName>
        <fullName evidence="2">Uncharacterized protein</fullName>
    </submittedName>
</protein>
<reference evidence="2" key="1">
    <citation type="submission" date="2020-04" db="EMBL/GenBank/DDBJ databases">
        <authorList>
            <person name="Chiriac C."/>
            <person name="Salcher M."/>
            <person name="Ghai R."/>
            <person name="Kavagutti S V."/>
        </authorList>
    </citation>
    <scope>NUCLEOTIDE SEQUENCE</scope>
</reference>
<proteinExistence type="predicted"/>